<dbReference type="InterPro" id="IPR018117">
    <property type="entry name" value="C5_DNA_meth_AS"/>
</dbReference>
<keyword evidence="3" id="KW-0949">S-adenosyl-L-methionine</keyword>
<evidence type="ECO:0000256" key="1">
    <source>
        <dbReference type="ARBA" id="ARBA00022603"/>
    </source>
</evidence>
<dbReference type="Pfam" id="PF00145">
    <property type="entry name" value="DNA_methylase"/>
    <property type="match status" value="1"/>
</dbReference>
<protein>
    <recommendedName>
        <fullName evidence="5">DNA (cytosine-5-)-methyltransferase</fullName>
    </recommendedName>
</protein>
<dbReference type="Gene3D" id="3.40.50.150">
    <property type="entry name" value="Vaccinia Virus protein VP39"/>
    <property type="match status" value="1"/>
</dbReference>
<dbReference type="InterPro" id="IPR050750">
    <property type="entry name" value="C5-MTase"/>
</dbReference>
<dbReference type="Gene3D" id="3.90.120.10">
    <property type="entry name" value="DNA Methylase, subunit A, domain 2"/>
    <property type="match status" value="1"/>
</dbReference>
<sequence>MNKELKFIDLFCGIGGFHQALKDLGHKCVLACDIDKACREVYKKNHGIEPVNNVKDIDPEKLEDFDIICAGFPCQAFSNGGKKLCFDDSRGLLFDEIIRIAKVKKPLFMFLENVKHILKVNNSEVIKYIKQKIDETGYELQLFQLSPHEYGIPQQRERIYFVCVRKDIYKGNCSLIHEKKKPNFMNFLDNYDKLDKKYFIDGDILNCLESWDEIVKKFKKGEKISPTIMINDYYKFYNENEFNQLATWRKGYMTKNKILINKYQKEFDEFYTENNEILTKRNIYGQLDWQCGNIKENDSIFNYFIQIRQSGIRVKKAEYFPTLVAISQIPIYGKEKRYITPRECARLQGFPENFIIDSNDKNSYKQFGNSVCVENVTNVIESCLKHYNI</sequence>
<dbReference type="InterPro" id="IPR029063">
    <property type="entry name" value="SAM-dependent_MTases_sf"/>
</dbReference>
<dbReference type="GO" id="GO:0008168">
    <property type="term" value="F:methyltransferase activity"/>
    <property type="evidence" value="ECO:0007669"/>
    <property type="project" value="UniProtKB-KW"/>
</dbReference>
<keyword evidence="2" id="KW-0808">Transferase</keyword>
<dbReference type="NCBIfam" id="TIGR00675">
    <property type="entry name" value="dcm"/>
    <property type="match status" value="1"/>
</dbReference>
<reference evidence="4" key="1">
    <citation type="journal article" date="2020" name="Nature">
        <title>Giant virus diversity and host interactions through global metagenomics.</title>
        <authorList>
            <person name="Schulz F."/>
            <person name="Roux S."/>
            <person name="Paez-Espino D."/>
            <person name="Jungbluth S."/>
            <person name="Walsh D.A."/>
            <person name="Denef V.J."/>
            <person name="McMahon K.D."/>
            <person name="Konstantinidis K.T."/>
            <person name="Eloe-Fadrosh E.A."/>
            <person name="Kyrpides N.C."/>
            <person name="Woyke T."/>
        </authorList>
    </citation>
    <scope>NUCLEOTIDE SEQUENCE</scope>
    <source>
        <strain evidence="4">GVMAG-M-3300027791-30</strain>
    </source>
</reference>
<dbReference type="GO" id="GO:0032259">
    <property type="term" value="P:methylation"/>
    <property type="evidence" value="ECO:0007669"/>
    <property type="project" value="UniProtKB-KW"/>
</dbReference>
<dbReference type="PRINTS" id="PR00105">
    <property type="entry name" value="C5METTRFRASE"/>
</dbReference>
<dbReference type="AlphaFoldDB" id="A0A6C0LDY1"/>
<evidence type="ECO:0008006" key="5">
    <source>
        <dbReference type="Google" id="ProtNLM"/>
    </source>
</evidence>
<evidence type="ECO:0000256" key="2">
    <source>
        <dbReference type="ARBA" id="ARBA00022679"/>
    </source>
</evidence>
<accession>A0A6C0LDY1</accession>
<keyword evidence="1" id="KW-0489">Methyltransferase</keyword>
<dbReference type="EMBL" id="MN740474">
    <property type="protein sequence ID" value="QHU28783.1"/>
    <property type="molecule type" value="Genomic_DNA"/>
</dbReference>
<proteinExistence type="predicted"/>
<dbReference type="PANTHER" id="PTHR46098:SF1">
    <property type="entry name" value="TRNA (CYTOSINE(38)-C(5))-METHYLTRANSFERASE"/>
    <property type="match status" value="1"/>
</dbReference>
<dbReference type="PROSITE" id="PS51679">
    <property type="entry name" value="SAM_MT_C5"/>
    <property type="match status" value="1"/>
</dbReference>
<evidence type="ECO:0000256" key="3">
    <source>
        <dbReference type="ARBA" id="ARBA00022691"/>
    </source>
</evidence>
<dbReference type="InterPro" id="IPR001525">
    <property type="entry name" value="C5_MeTfrase"/>
</dbReference>
<dbReference type="PROSITE" id="PS00094">
    <property type="entry name" value="C5_MTASE_1"/>
    <property type="match status" value="1"/>
</dbReference>
<organism evidence="4">
    <name type="scientific">viral metagenome</name>
    <dbReference type="NCBI Taxonomy" id="1070528"/>
    <lineage>
        <taxon>unclassified sequences</taxon>
        <taxon>metagenomes</taxon>
        <taxon>organismal metagenomes</taxon>
    </lineage>
</organism>
<name>A0A6C0LDY1_9ZZZZ</name>
<dbReference type="PANTHER" id="PTHR46098">
    <property type="entry name" value="TRNA (CYTOSINE(38)-C(5))-METHYLTRANSFERASE"/>
    <property type="match status" value="1"/>
</dbReference>
<dbReference type="SUPFAM" id="SSF53335">
    <property type="entry name" value="S-adenosyl-L-methionine-dependent methyltransferases"/>
    <property type="match status" value="1"/>
</dbReference>
<evidence type="ECO:0000313" key="4">
    <source>
        <dbReference type="EMBL" id="QHU28783.1"/>
    </source>
</evidence>